<comment type="caution">
    <text evidence="1">The sequence shown here is derived from an EMBL/GenBank/DDBJ whole genome shotgun (WGS) entry which is preliminary data.</text>
</comment>
<evidence type="ECO:0000313" key="1">
    <source>
        <dbReference type="EMBL" id="CAI8006631.1"/>
    </source>
</evidence>
<evidence type="ECO:0000313" key="2">
    <source>
        <dbReference type="Proteomes" id="UP001174909"/>
    </source>
</evidence>
<dbReference type="Proteomes" id="UP001174909">
    <property type="component" value="Unassembled WGS sequence"/>
</dbReference>
<gene>
    <name evidence="1" type="ORF">GBAR_LOCUS4832</name>
</gene>
<proteinExistence type="predicted"/>
<accession>A0AA35R9N0</accession>
<dbReference type="EMBL" id="CASHTH010000703">
    <property type="protein sequence ID" value="CAI8006631.1"/>
    <property type="molecule type" value="Genomic_DNA"/>
</dbReference>
<name>A0AA35R9N0_GEOBA</name>
<feature type="non-terminal residue" evidence="1">
    <location>
        <position position="1"/>
    </location>
</feature>
<dbReference type="AlphaFoldDB" id="A0AA35R9N0"/>
<keyword evidence="2" id="KW-1185">Reference proteome</keyword>
<protein>
    <submittedName>
        <fullName evidence="1">Uncharacterized protein</fullName>
    </submittedName>
</protein>
<reference evidence="1" key="1">
    <citation type="submission" date="2023-03" db="EMBL/GenBank/DDBJ databases">
        <authorList>
            <person name="Steffen K."/>
            <person name="Cardenas P."/>
        </authorList>
    </citation>
    <scope>NUCLEOTIDE SEQUENCE</scope>
</reference>
<sequence length="185" mass="20035">FLQRSAHGPERGDEALDLLGPVLRTDRRELQAHDFDVDSDLGPEDAHCFSDVRQFRHPWQSVGSVHLQLETVGVSGLLQQIFRCLGIVAVFLFPPIFPFRVPAGQSVVVAMHQHGCPAMPEDEFVNLVPADGFVHGFTHQATVLAGLGVRHCGIVGLIASCVILAAHYEPGEYGAQTALGDTHAL</sequence>
<organism evidence="1 2">
    <name type="scientific">Geodia barretti</name>
    <name type="common">Barrett's horny sponge</name>
    <dbReference type="NCBI Taxonomy" id="519541"/>
    <lineage>
        <taxon>Eukaryota</taxon>
        <taxon>Metazoa</taxon>
        <taxon>Porifera</taxon>
        <taxon>Demospongiae</taxon>
        <taxon>Heteroscleromorpha</taxon>
        <taxon>Tetractinellida</taxon>
        <taxon>Astrophorina</taxon>
        <taxon>Geodiidae</taxon>
        <taxon>Geodia</taxon>
    </lineage>
</organism>